<dbReference type="Gene3D" id="1.25.40.10">
    <property type="entry name" value="Tetratricopeptide repeat domain"/>
    <property type="match status" value="1"/>
</dbReference>
<organism evidence="2 3">
    <name type="scientific">Brevibacillus halotolerans</name>
    <dbReference type="NCBI Taxonomy" id="1507437"/>
    <lineage>
        <taxon>Bacteria</taxon>
        <taxon>Bacillati</taxon>
        <taxon>Bacillota</taxon>
        <taxon>Bacilli</taxon>
        <taxon>Bacillales</taxon>
        <taxon>Paenibacillaceae</taxon>
        <taxon>Brevibacillus</taxon>
    </lineage>
</organism>
<protein>
    <submittedName>
        <fullName evidence="2">Helix-turn-helix transcriptional regulator</fullName>
    </submittedName>
</protein>
<keyword evidence="3" id="KW-1185">Reference proteome</keyword>
<accession>A0ABT4I310</accession>
<proteinExistence type="predicted"/>
<dbReference type="Pfam" id="PF01381">
    <property type="entry name" value="HTH_3"/>
    <property type="match status" value="1"/>
</dbReference>
<reference evidence="2" key="1">
    <citation type="submission" date="2022-09" db="EMBL/GenBank/DDBJ databases">
        <title>Genome analysis and characterization of larvicidal activity of Brevibacillus strains.</title>
        <authorList>
            <person name="Patrusheva E.V."/>
            <person name="Izotova A.O."/>
            <person name="Toshchakov S.V."/>
            <person name="Sineoky S.P."/>
        </authorList>
    </citation>
    <scope>NUCLEOTIDE SEQUENCE</scope>
    <source>
        <strain evidence="2">VKPM_B-13244</strain>
    </source>
</reference>
<evidence type="ECO:0000259" key="1">
    <source>
        <dbReference type="PROSITE" id="PS50943"/>
    </source>
</evidence>
<dbReference type="RefSeq" id="WP_258418385.1">
    <property type="nucleotide sequence ID" value="NZ_JAPTNG010000023.1"/>
</dbReference>
<evidence type="ECO:0000313" key="2">
    <source>
        <dbReference type="EMBL" id="MCZ0833439.1"/>
    </source>
</evidence>
<name>A0ABT4I310_9BACL</name>
<dbReference type="SMART" id="SM00530">
    <property type="entry name" value="HTH_XRE"/>
    <property type="match status" value="1"/>
</dbReference>
<dbReference type="InterPro" id="IPR010982">
    <property type="entry name" value="Lambda_DNA-bd_dom_sf"/>
</dbReference>
<dbReference type="Proteomes" id="UP001067708">
    <property type="component" value="Unassembled WGS sequence"/>
</dbReference>
<dbReference type="InterPro" id="IPR001387">
    <property type="entry name" value="Cro/C1-type_HTH"/>
</dbReference>
<dbReference type="SUPFAM" id="SSF47413">
    <property type="entry name" value="lambda repressor-like DNA-binding domains"/>
    <property type="match status" value="1"/>
</dbReference>
<sequence>MGLSALLYTTLGEYIRNKRLEMGISLSELSRRTGLSKGVLSKIEVGDTKHPLLRTIKTIGEVIYMPKDEIISIYLRDEKNPDILQELLEEAIAINNLEIVKNIALQFLGSPAEDSYTLIEQLFTITNKVKDIPSKCKLYSTMIEYARERGMQDYLARGLLELYLIERDDFCKLESTYASAKYLLHYVNFLSEEQRIIAYYKLGVHAFNLRYYEEAIELCKKVVVEDHTDSEIKRYALVAIYNSYYHLNDFRNARYYLDMYSKLKPKDTKDQPGPFSSALAKSFQDIENHSNDEIVVFSALLAGKEGKVNEAIETLLECLHHVEEYHYIDVVNGLYELLLLKGNIGELDKLEYTENVIKNITVFTPYKGSGVARYYKLKAEFYERKLMYSKACSYYVKSMNSSRQIGAHEKEYEALIKIMDICINHFDKEQIGETLGTVIGACVSAQAKIIKEVGLR</sequence>
<gene>
    <name evidence="2" type="ORF">O0535_22280</name>
</gene>
<dbReference type="PROSITE" id="PS50943">
    <property type="entry name" value="HTH_CROC1"/>
    <property type="match status" value="1"/>
</dbReference>
<dbReference type="EMBL" id="JAPTNG010000023">
    <property type="protein sequence ID" value="MCZ0833439.1"/>
    <property type="molecule type" value="Genomic_DNA"/>
</dbReference>
<dbReference type="InterPro" id="IPR011990">
    <property type="entry name" value="TPR-like_helical_dom_sf"/>
</dbReference>
<evidence type="ECO:0000313" key="3">
    <source>
        <dbReference type="Proteomes" id="UP001067708"/>
    </source>
</evidence>
<dbReference type="CDD" id="cd00093">
    <property type="entry name" value="HTH_XRE"/>
    <property type="match status" value="1"/>
</dbReference>
<comment type="caution">
    <text evidence="2">The sequence shown here is derived from an EMBL/GenBank/DDBJ whole genome shotgun (WGS) entry which is preliminary data.</text>
</comment>
<dbReference type="SUPFAM" id="SSF48452">
    <property type="entry name" value="TPR-like"/>
    <property type="match status" value="1"/>
</dbReference>
<dbReference type="Gene3D" id="1.10.260.40">
    <property type="entry name" value="lambda repressor-like DNA-binding domains"/>
    <property type="match status" value="1"/>
</dbReference>
<feature type="domain" description="HTH cro/C1-type" evidence="1">
    <location>
        <begin position="15"/>
        <end position="70"/>
    </location>
</feature>